<dbReference type="AlphaFoldDB" id="A0A813WZT5"/>
<dbReference type="Gene3D" id="1.10.30.10">
    <property type="entry name" value="High mobility group box domain"/>
    <property type="match status" value="1"/>
</dbReference>
<evidence type="ECO:0000259" key="2">
    <source>
        <dbReference type="Pfam" id="PF04690"/>
    </source>
</evidence>
<gene>
    <name evidence="4" type="ORF">JXQ802_LOCUS11017</name>
    <name evidence="3" type="ORF">PYM288_LOCUS7726</name>
</gene>
<feature type="compositionally biased region" description="Low complexity" evidence="1">
    <location>
        <begin position="41"/>
        <end position="57"/>
    </location>
</feature>
<reference evidence="3" key="1">
    <citation type="submission" date="2021-02" db="EMBL/GenBank/DDBJ databases">
        <authorList>
            <person name="Nowell W R."/>
        </authorList>
    </citation>
    <scope>NUCLEOTIDE SEQUENCE</scope>
</reference>
<evidence type="ECO:0000313" key="4">
    <source>
        <dbReference type="EMBL" id="CAF0938204.1"/>
    </source>
</evidence>
<accession>A0A813WZT5</accession>
<protein>
    <recommendedName>
        <fullName evidence="2">YABBY protein C-terminal domain-containing protein</fullName>
    </recommendedName>
</protein>
<dbReference type="InterPro" id="IPR056775">
    <property type="entry name" value="YABBY_C"/>
</dbReference>
<evidence type="ECO:0000313" key="6">
    <source>
        <dbReference type="Proteomes" id="UP000663870"/>
    </source>
</evidence>
<sequence>MVKRRQQQSIKKTKPTTGNKSKSVKGKKVNQKHGTKKHTKSAVSKRSVSPASSSSSSIKKHGHQKIRKQKGKTPSKFNLYMKTTVPQIKQDHPGISQKDAFKKAAEQWTESPDNPKNKHH</sequence>
<dbReference type="Pfam" id="PF04690">
    <property type="entry name" value="YABBY"/>
    <property type="match status" value="1"/>
</dbReference>
<evidence type="ECO:0000313" key="5">
    <source>
        <dbReference type="Proteomes" id="UP000663854"/>
    </source>
</evidence>
<feature type="region of interest" description="Disordered" evidence="1">
    <location>
        <begin position="1"/>
        <end position="120"/>
    </location>
</feature>
<feature type="compositionally biased region" description="Basic residues" evidence="1">
    <location>
        <begin position="22"/>
        <end position="40"/>
    </location>
</feature>
<name>A0A813WZT5_9BILA</name>
<feature type="compositionally biased region" description="Basic residues" evidence="1">
    <location>
        <begin position="1"/>
        <end position="14"/>
    </location>
</feature>
<keyword evidence="6" id="KW-1185">Reference proteome</keyword>
<evidence type="ECO:0000256" key="1">
    <source>
        <dbReference type="SAM" id="MobiDB-lite"/>
    </source>
</evidence>
<feature type="compositionally biased region" description="Basic residues" evidence="1">
    <location>
        <begin position="58"/>
        <end position="73"/>
    </location>
</feature>
<proteinExistence type="predicted"/>
<organism evidence="3 5">
    <name type="scientific">Rotaria sordida</name>
    <dbReference type="NCBI Taxonomy" id="392033"/>
    <lineage>
        <taxon>Eukaryota</taxon>
        <taxon>Metazoa</taxon>
        <taxon>Spiralia</taxon>
        <taxon>Gnathifera</taxon>
        <taxon>Rotifera</taxon>
        <taxon>Eurotatoria</taxon>
        <taxon>Bdelloidea</taxon>
        <taxon>Philodinida</taxon>
        <taxon>Philodinidae</taxon>
        <taxon>Rotaria</taxon>
    </lineage>
</organism>
<feature type="domain" description="YABBY protein C-terminal" evidence="2">
    <location>
        <begin position="62"/>
        <end position="115"/>
    </location>
</feature>
<comment type="caution">
    <text evidence="3">The sequence shown here is derived from an EMBL/GenBank/DDBJ whole genome shotgun (WGS) entry which is preliminary data.</text>
</comment>
<evidence type="ECO:0000313" key="3">
    <source>
        <dbReference type="EMBL" id="CAF0864463.1"/>
    </source>
</evidence>
<dbReference type="SUPFAM" id="SSF47095">
    <property type="entry name" value="HMG-box"/>
    <property type="match status" value="1"/>
</dbReference>
<dbReference type="EMBL" id="CAJNOL010000215">
    <property type="protein sequence ID" value="CAF0938204.1"/>
    <property type="molecule type" value="Genomic_DNA"/>
</dbReference>
<dbReference type="Proteomes" id="UP000663854">
    <property type="component" value="Unassembled WGS sequence"/>
</dbReference>
<dbReference type="InterPro" id="IPR036910">
    <property type="entry name" value="HMG_box_dom_sf"/>
</dbReference>
<dbReference type="Proteomes" id="UP000663870">
    <property type="component" value="Unassembled WGS sequence"/>
</dbReference>
<dbReference type="EMBL" id="CAJNOH010000097">
    <property type="protein sequence ID" value="CAF0864463.1"/>
    <property type="molecule type" value="Genomic_DNA"/>
</dbReference>